<protein>
    <submittedName>
        <fullName evidence="4">Dedicator of cytokinesis protein 9-like protein</fullName>
    </submittedName>
</protein>
<dbReference type="InterPro" id="IPR026791">
    <property type="entry name" value="DOCK"/>
</dbReference>
<accession>A0A443S8E5</accession>
<evidence type="ECO:0000313" key="4">
    <source>
        <dbReference type="EMBL" id="RWS23800.1"/>
    </source>
</evidence>
<dbReference type="PROSITE" id="PS51650">
    <property type="entry name" value="C2_DOCK"/>
    <property type="match status" value="1"/>
</dbReference>
<feature type="region of interest" description="Disordered" evidence="2">
    <location>
        <begin position="384"/>
        <end position="409"/>
    </location>
</feature>
<feature type="compositionally biased region" description="Low complexity" evidence="2">
    <location>
        <begin position="870"/>
        <end position="880"/>
    </location>
</feature>
<name>A0A443S8E5_9ACAR</name>
<dbReference type="GO" id="GO:0007264">
    <property type="term" value="P:small GTPase-mediated signal transduction"/>
    <property type="evidence" value="ECO:0007669"/>
    <property type="project" value="InterPro"/>
</dbReference>
<dbReference type="PANTHER" id="PTHR23317:SF26">
    <property type="entry name" value="ZIZIMIN, ISOFORM K"/>
    <property type="match status" value="1"/>
</dbReference>
<proteinExistence type="inferred from homology"/>
<organism evidence="4 5">
    <name type="scientific">Leptotrombidium deliense</name>
    <dbReference type="NCBI Taxonomy" id="299467"/>
    <lineage>
        <taxon>Eukaryota</taxon>
        <taxon>Metazoa</taxon>
        <taxon>Ecdysozoa</taxon>
        <taxon>Arthropoda</taxon>
        <taxon>Chelicerata</taxon>
        <taxon>Arachnida</taxon>
        <taxon>Acari</taxon>
        <taxon>Acariformes</taxon>
        <taxon>Trombidiformes</taxon>
        <taxon>Prostigmata</taxon>
        <taxon>Anystina</taxon>
        <taxon>Parasitengona</taxon>
        <taxon>Trombiculoidea</taxon>
        <taxon>Trombiculidae</taxon>
        <taxon>Leptotrombidium</taxon>
    </lineage>
</organism>
<dbReference type="InterPro" id="IPR035892">
    <property type="entry name" value="C2_domain_sf"/>
</dbReference>
<dbReference type="VEuPathDB" id="VectorBase:LDEU008240"/>
<evidence type="ECO:0000256" key="2">
    <source>
        <dbReference type="SAM" id="MobiDB-lite"/>
    </source>
</evidence>
<dbReference type="STRING" id="299467.A0A443S8E5"/>
<dbReference type="PANTHER" id="PTHR23317">
    <property type="entry name" value="DEDICATOR OF CYTOKINESIS DOCK"/>
    <property type="match status" value="1"/>
</dbReference>
<evidence type="ECO:0000313" key="5">
    <source>
        <dbReference type="Proteomes" id="UP000288716"/>
    </source>
</evidence>
<dbReference type="EMBL" id="NCKV01005859">
    <property type="protein sequence ID" value="RWS23800.1"/>
    <property type="molecule type" value="Genomic_DNA"/>
</dbReference>
<feature type="region of interest" description="Disordered" evidence="2">
    <location>
        <begin position="857"/>
        <end position="910"/>
    </location>
</feature>
<evidence type="ECO:0000256" key="1">
    <source>
        <dbReference type="PROSITE-ProRule" id="PRU00983"/>
    </source>
</evidence>
<dbReference type="Gene3D" id="2.60.40.150">
    <property type="entry name" value="C2 domain"/>
    <property type="match status" value="1"/>
</dbReference>
<feature type="non-terminal residue" evidence="4">
    <location>
        <position position="1207"/>
    </location>
</feature>
<dbReference type="Pfam" id="PF14429">
    <property type="entry name" value="DOCK-C2"/>
    <property type="match status" value="1"/>
</dbReference>
<dbReference type="Proteomes" id="UP000288716">
    <property type="component" value="Unassembled WGS sequence"/>
</dbReference>
<comment type="caution">
    <text evidence="4">The sequence shown here is derived from an EMBL/GenBank/DDBJ whole genome shotgun (WGS) entry which is preliminary data.</text>
</comment>
<comment type="similarity">
    <text evidence="1">Belongs to the DOCK family.</text>
</comment>
<sequence length="1207" mass="136710">MFLVLRIEKVLSGSISATSDAYVKSSENGIGKIGVKMHKNARINCQRMGSTYRMPFAWAAKPLFKTSRLLDLNNDFGCIYRQDSNRLSDDDLLKYLNDLKNMEKLRNVTIIPGKINATIKEFIESKMPSNVLSSSHLPVVPFAVPVKSPAVTEVQQFLQSEPRGAHPFTSFVNLLYVFPKCLKYDGQRVFQKARNICCIIEFRDSDEENAKPLKVIFGRPGCDSHEFVTQATTTISHHNTNPEFYEEVKIMLPVVLHEKQHILFSFYHISCSSSSNKKKETSIETPIGYSWLQICPTRGKMSLEEQTIAVSAHLPPGYLSYKPLGLECGFSGPEIKWVDGKKELFRVSCKLVSSLFPRDPHLHSFLVHVDKMLDTNGYYANEDNPTNACKDHETSSLGSSNSQRHSSGSEAGKEMSKFLQIQHGMPKNLKCLQDADVSDVIRFFPLLMTQLMRLLITSTSVDVSQYIVRSVINILQRIHEINKEDVVQSYVEFVFTSDSLSPPTCKTNLHEELIRSLLSLIRSSSCDFLLINNLLSHCWFFFRITIKSMVNHLLSSNRIKMHRNERFPKDYQDDLYALVDLLMPQIMQKYRTLPGETKLANQSLAYFLQRCFALMDRGFVFKLIKLYLDQFHAARDSMSLHHYKFEFLAIICSYEHHVQLNLPIENVSRQDSWKLIDFSRYFSSVDDPMALNEDFSKTHFTNGVLIQELRSALSEVHQVREMAISVLRNLVVKHSFDERHQNKAQQSRIAAIYFPFISVLLENSNRIRTTGSLMLLPSTTAAKPNSNKSNTLTSISSSKKVSFIDGGLLTHSDSTESIAKMRKSSVQESHSNSINRDSSYLQLIAGSVPLSLVAPNGTVCNSSDDHQSDGADASSKSSSPDPDHQHQSTGACDSRSTSPSENTSSHQRSQSLPVRFDKFNSKEVRDLLIIFLWITKHVNEDMLTTWFQQVTDAEVTQFLSLLGMCIHEFKYVGKRLQRRKSNEKAMTLPARINPGSLSVNASNDVNSCESVPDMFSYLLEANLATEVGLITLDVLGLVTSNLRQRISESNGDNIIMKKIMEIYLTFLQLGQSETLLRHIFASLRVFVNKYPSVLFSGNANIVGQLCVELLRCCSSRLTTIRHESSTLLYLLMRANFSFSNNVAMTRMYLQIIISISKLLGNANIEVLNNPRFQESLAFINNYASTDKTMQGTRFPTLTRDLTKKVKT</sequence>
<dbReference type="InterPro" id="IPR027007">
    <property type="entry name" value="C2_DOCK-type_domain"/>
</dbReference>
<keyword evidence="5" id="KW-1185">Reference proteome</keyword>
<gene>
    <name evidence="4" type="ORF">B4U80_05718</name>
</gene>
<feature type="domain" description="C2 DOCK-type" evidence="3">
    <location>
        <begin position="172"/>
        <end position="352"/>
    </location>
</feature>
<feature type="compositionally biased region" description="Low complexity" evidence="2">
    <location>
        <begin position="395"/>
        <end position="409"/>
    </location>
</feature>
<evidence type="ECO:0000259" key="3">
    <source>
        <dbReference type="PROSITE" id="PS51650"/>
    </source>
</evidence>
<dbReference type="AlphaFoldDB" id="A0A443S8E5"/>
<dbReference type="GO" id="GO:0005085">
    <property type="term" value="F:guanyl-nucleotide exchange factor activity"/>
    <property type="evidence" value="ECO:0007669"/>
    <property type="project" value="InterPro"/>
</dbReference>
<reference evidence="4 5" key="1">
    <citation type="journal article" date="2018" name="Gigascience">
        <title>Genomes of trombidid mites reveal novel predicted allergens and laterally-transferred genes associated with secondary metabolism.</title>
        <authorList>
            <person name="Dong X."/>
            <person name="Chaisiri K."/>
            <person name="Xia D."/>
            <person name="Armstrong S.D."/>
            <person name="Fang Y."/>
            <person name="Donnelly M.J."/>
            <person name="Kadowaki T."/>
            <person name="McGarry J.W."/>
            <person name="Darby A.C."/>
            <person name="Makepeace B.L."/>
        </authorList>
    </citation>
    <scope>NUCLEOTIDE SEQUENCE [LARGE SCALE GENOMIC DNA]</scope>
    <source>
        <strain evidence="4">UoL-UT</strain>
    </source>
</reference>
<dbReference type="OrthoDB" id="47328at2759"/>
<feature type="compositionally biased region" description="Low complexity" evidence="2">
    <location>
        <begin position="894"/>
        <end position="905"/>
    </location>
</feature>